<comment type="caution">
    <text evidence="3">The sequence shown here is derived from an EMBL/GenBank/DDBJ whole genome shotgun (WGS) entry which is preliminary data.</text>
</comment>
<feature type="binding site" evidence="2">
    <location>
        <position position="33"/>
    </location>
    <ligand>
        <name>substrate</name>
    </ligand>
</feature>
<dbReference type="AlphaFoldDB" id="B4CX07"/>
<dbReference type="Pfam" id="PF01255">
    <property type="entry name" value="Prenyltransf"/>
    <property type="match status" value="1"/>
</dbReference>
<name>B4CX07_9BACT</name>
<feature type="binding site" evidence="2">
    <location>
        <begin position="61"/>
        <end position="63"/>
    </location>
    <ligand>
        <name>substrate</name>
    </ligand>
</feature>
<comment type="cofactor">
    <cofactor evidence="2">
        <name>Mg(2+)</name>
        <dbReference type="ChEBI" id="CHEBI:18420"/>
    </cofactor>
    <text evidence="2">Binds 2 magnesium ions per subunit.</text>
</comment>
<gene>
    <name evidence="3" type="ORF">CfE428DRAFT_1620</name>
</gene>
<dbReference type="PANTHER" id="PTHR10291:SF0">
    <property type="entry name" value="DEHYDRODOLICHYL DIPHOSPHATE SYNTHASE 2"/>
    <property type="match status" value="1"/>
</dbReference>
<feature type="binding site" evidence="2">
    <location>
        <position position="203"/>
    </location>
    <ligand>
        <name>Mg(2+)</name>
        <dbReference type="ChEBI" id="CHEBI:18420"/>
    </ligand>
</feature>
<keyword evidence="4" id="KW-1185">Reference proteome</keyword>
<keyword evidence="2" id="KW-0460">Magnesium</keyword>
<feature type="binding site" evidence="2">
    <location>
        <position position="29"/>
    </location>
    <ligand>
        <name>substrate</name>
    </ligand>
</feature>
<evidence type="ECO:0000256" key="2">
    <source>
        <dbReference type="HAMAP-Rule" id="MF_01139"/>
    </source>
</evidence>
<protein>
    <recommendedName>
        <fullName evidence="2">Isoprenyl transferase</fullName>
        <ecNumber evidence="2">2.5.1.-</ecNumber>
    </recommendedName>
</protein>
<evidence type="ECO:0000313" key="4">
    <source>
        <dbReference type="Proteomes" id="UP000005824"/>
    </source>
</evidence>
<keyword evidence="1 2" id="KW-0808">Transferase</keyword>
<dbReference type="EMBL" id="ABVL01000003">
    <property type="protein sequence ID" value="EDY21327.1"/>
    <property type="molecule type" value="Genomic_DNA"/>
</dbReference>
<dbReference type="FunCoup" id="B4CX07">
    <property type="interactions" value="491"/>
</dbReference>
<feature type="active site" description="Proton acceptor" evidence="2">
    <location>
        <position position="64"/>
    </location>
</feature>
<dbReference type="GO" id="GO:0016094">
    <property type="term" value="P:polyprenol biosynthetic process"/>
    <property type="evidence" value="ECO:0007669"/>
    <property type="project" value="TreeGrafter"/>
</dbReference>
<feature type="binding site" evidence="2">
    <location>
        <position position="16"/>
    </location>
    <ligand>
        <name>Mg(2+)</name>
        <dbReference type="ChEBI" id="CHEBI:18420"/>
    </ligand>
</feature>
<feature type="binding site" evidence="2">
    <location>
        <position position="184"/>
    </location>
    <ligand>
        <name>substrate</name>
    </ligand>
</feature>
<dbReference type="Proteomes" id="UP000005824">
    <property type="component" value="Unassembled WGS sequence"/>
</dbReference>
<feature type="binding site" evidence="2">
    <location>
        <begin position="17"/>
        <end position="20"/>
    </location>
    <ligand>
        <name>substrate</name>
    </ligand>
</feature>
<accession>B4CX07</accession>
<dbReference type="SUPFAM" id="SSF64005">
    <property type="entry name" value="Undecaprenyl diphosphate synthase"/>
    <property type="match status" value="1"/>
</dbReference>
<evidence type="ECO:0000313" key="3">
    <source>
        <dbReference type="EMBL" id="EDY21327.1"/>
    </source>
</evidence>
<evidence type="ECO:0000256" key="1">
    <source>
        <dbReference type="ARBA" id="ARBA00022679"/>
    </source>
</evidence>
<dbReference type="InterPro" id="IPR018520">
    <property type="entry name" value="UPP_synth-like_CS"/>
</dbReference>
<comment type="function">
    <text evidence="2">Catalyzes the condensation of isopentenyl diphosphate (IPP) with allylic pyrophosphates generating different type of terpenoids.</text>
</comment>
<dbReference type="InParanoid" id="B4CX07"/>
<feature type="binding site" evidence="2">
    <location>
        <begin position="190"/>
        <end position="192"/>
    </location>
    <ligand>
        <name>substrate</name>
    </ligand>
</feature>
<dbReference type="PROSITE" id="PS01066">
    <property type="entry name" value="UPP_SYNTHASE"/>
    <property type="match status" value="1"/>
</dbReference>
<feature type="binding site" evidence="2">
    <location>
        <position position="65"/>
    </location>
    <ligand>
        <name>substrate</name>
    </ligand>
</feature>
<dbReference type="HAMAP" id="MF_01139">
    <property type="entry name" value="ISPT"/>
    <property type="match status" value="1"/>
</dbReference>
<comment type="subunit">
    <text evidence="2">Homodimer.</text>
</comment>
<reference evidence="3 4" key="1">
    <citation type="journal article" date="2011" name="J. Bacteriol.">
        <title>Genome sequence of Chthoniobacter flavus Ellin428, an aerobic heterotrophic soil bacterium.</title>
        <authorList>
            <person name="Kant R."/>
            <person name="van Passel M.W."/>
            <person name="Palva A."/>
            <person name="Lucas S."/>
            <person name="Lapidus A."/>
            <person name="Glavina Del Rio T."/>
            <person name="Dalin E."/>
            <person name="Tice H."/>
            <person name="Bruce D."/>
            <person name="Goodwin L."/>
            <person name="Pitluck S."/>
            <person name="Larimer F.W."/>
            <person name="Land M.L."/>
            <person name="Hauser L."/>
            <person name="Sangwan P."/>
            <person name="de Vos W.M."/>
            <person name="Janssen P.H."/>
            <person name="Smidt H."/>
        </authorList>
    </citation>
    <scope>NUCLEOTIDE SEQUENCE [LARGE SCALE GENOMIC DNA]</scope>
    <source>
        <strain evidence="3 4">Ellin428</strain>
    </source>
</reference>
<organism evidence="3 4">
    <name type="scientific">Chthoniobacter flavus Ellin428</name>
    <dbReference type="NCBI Taxonomy" id="497964"/>
    <lineage>
        <taxon>Bacteria</taxon>
        <taxon>Pseudomonadati</taxon>
        <taxon>Verrucomicrobiota</taxon>
        <taxon>Spartobacteria</taxon>
        <taxon>Chthoniobacterales</taxon>
        <taxon>Chthoniobacteraceae</taxon>
        <taxon>Chthoniobacter</taxon>
    </lineage>
</organism>
<dbReference type="InterPro" id="IPR001441">
    <property type="entry name" value="UPP_synth-like"/>
</dbReference>
<dbReference type="RefSeq" id="WP_006978946.1">
    <property type="nucleotide sequence ID" value="NZ_ABVL01000003.1"/>
</dbReference>
<feature type="active site" evidence="2">
    <location>
        <position position="16"/>
    </location>
</feature>
<feature type="binding site" evidence="2">
    <location>
        <position position="67"/>
    </location>
    <ligand>
        <name>substrate</name>
    </ligand>
</feature>
<dbReference type="NCBIfam" id="TIGR00055">
    <property type="entry name" value="uppS"/>
    <property type="match status" value="1"/>
</dbReference>
<dbReference type="STRING" id="497964.CfE428DRAFT_1620"/>
<dbReference type="eggNOG" id="COG0020">
    <property type="taxonomic scope" value="Bacteria"/>
</dbReference>
<keyword evidence="2" id="KW-0479">Metal-binding</keyword>
<dbReference type="InterPro" id="IPR036424">
    <property type="entry name" value="UPP_synth-like_sf"/>
</dbReference>
<dbReference type="GO" id="GO:0045547">
    <property type="term" value="F:ditrans,polycis-polyprenyl diphosphate synthase [(2E,6E)-farnesyl diphosphate specific] activity"/>
    <property type="evidence" value="ECO:0007669"/>
    <property type="project" value="TreeGrafter"/>
</dbReference>
<dbReference type="CDD" id="cd00475">
    <property type="entry name" value="Cis_IPPS"/>
    <property type="match status" value="1"/>
</dbReference>
<dbReference type="GO" id="GO:0000287">
    <property type="term" value="F:magnesium ion binding"/>
    <property type="evidence" value="ECO:0007669"/>
    <property type="project" value="UniProtKB-UniRule"/>
</dbReference>
<dbReference type="PANTHER" id="PTHR10291">
    <property type="entry name" value="DEHYDRODOLICHYL DIPHOSPHATE SYNTHASE FAMILY MEMBER"/>
    <property type="match status" value="1"/>
</dbReference>
<proteinExistence type="inferred from homology"/>
<feature type="binding site" evidence="2">
    <location>
        <position position="21"/>
    </location>
    <ligand>
        <name>substrate</name>
    </ligand>
</feature>
<comment type="similarity">
    <text evidence="2">Belongs to the UPP synthase family.</text>
</comment>
<dbReference type="Gene3D" id="3.40.1180.10">
    <property type="entry name" value="Decaprenyl diphosphate synthase-like"/>
    <property type="match status" value="1"/>
</dbReference>
<dbReference type="NCBIfam" id="NF011405">
    <property type="entry name" value="PRK14830.1"/>
    <property type="match status" value="1"/>
</dbReference>
<dbReference type="FunFam" id="3.40.1180.10:FF:000001">
    <property type="entry name" value="(2E,6E)-farnesyl-diphosphate-specific ditrans,polycis-undecaprenyl-diphosphate synthase"/>
    <property type="match status" value="1"/>
</dbReference>
<dbReference type="EC" id="2.5.1.-" evidence="2"/>
<sequence>MSNPLPIPKHVAIIMDGNGRWAKERGLPRMKGHEQGAESVRAVTEACVELGVEYLTVYAFSTENWKRPAAEVNALWTLLEHFIEQETPTLMKNGVRLQAIGRIHELPESCQTALRKTIELTANNPKTTLVLALNYSGRTEIIDTVRNLCREAAAGALDIESLDEKAFSRHLYTGNFPDPDLLIRTSGELRLSNFLLWQLSYTEIYVTQKMWPDFCKEDLRDAIREFNKRQRRFGGL</sequence>